<dbReference type="SMART" id="SM00055">
    <property type="entry name" value="FCH"/>
    <property type="match status" value="1"/>
</dbReference>
<feature type="compositionally biased region" description="Polar residues" evidence="4">
    <location>
        <begin position="401"/>
        <end position="411"/>
    </location>
</feature>
<accession>H2YU53</accession>
<dbReference type="InterPro" id="IPR027267">
    <property type="entry name" value="AH/BAR_dom_sf"/>
</dbReference>
<dbReference type="Gene3D" id="1.20.1270.60">
    <property type="entry name" value="Arfaptin homology (AH) domain/BAR domain"/>
    <property type="match status" value="2"/>
</dbReference>
<dbReference type="Pfam" id="PF10291">
    <property type="entry name" value="muHD"/>
    <property type="match status" value="1"/>
</dbReference>
<feature type="region of interest" description="Disordered" evidence="4">
    <location>
        <begin position="809"/>
        <end position="830"/>
    </location>
</feature>
<feature type="compositionally biased region" description="Low complexity" evidence="4">
    <location>
        <begin position="417"/>
        <end position="453"/>
    </location>
</feature>
<evidence type="ECO:0000256" key="3">
    <source>
        <dbReference type="ARBA" id="ARBA00023176"/>
    </source>
</evidence>
<evidence type="ECO:0000313" key="7">
    <source>
        <dbReference type="Proteomes" id="UP000007875"/>
    </source>
</evidence>
<feature type="region of interest" description="Disordered" evidence="4">
    <location>
        <begin position="270"/>
        <end position="316"/>
    </location>
</feature>
<evidence type="ECO:0000313" key="6">
    <source>
        <dbReference type="Ensembl" id="ENSCSAVP00000008863.1"/>
    </source>
</evidence>
<dbReference type="eggNOG" id="KOG2398">
    <property type="taxonomic scope" value="Eukaryota"/>
</dbReference>
<feature type="compositionally biased region" description="Polar residues" evidence="4">
    <location>
        <begin position="369"/>
        <end position="380"/>
    </location>
</feature>
<dbReference type="PANTHER" id="PTHR23065">
    <property type="entry name" value="PROLINE-SERINE-THREONINE PHOSPHATASE INTERACTING PROTEIN 1"/>
    <property type="match status" value="1"/>
</dbReference>
<reference evidence="7" key="1">
    <citation type="submission" date="2003-08" db="EMBL/GenBank/DDBJ databases">
        <authorList>
            <person name="Birren B."/>
            <person name="Nusbaum C."/>
            <person name="Abebe A."/>
            <person name="Abouelleil A."/>
            <person name="Adekoya E."/>
            <person name="Ait-zahra M."/>
            <person name="Allen N."/>
            <person name="Allen T."/>
            <person name="An P."/>
            <person name="Anderson M."/>
            <person name="Anderson S."/>
            <person name="Arachchi H."/>
            <person name="Armbruster J."/>
            <person name="Bachantsang P."/>
            <person name="Baldwin J."/>
            <person name="Barry A."/>
            <person name="Bayul T."/>
            <person name="Blitshsteyn B."/>
            <person name="Bloom T."/>
            <person name="Blye J."/>
            <person name="Boguslavskiy L."/>
            <person name="Borowsky M."/>
            <person name="Boukhgalter B."/>
            <person name="Brunache A."/>
            <person name="Butler J."/>
            <person name="Calixte N."/>
            <person name="Calvo S."/>
            <person name="Camarata J."/>
            <person name="Campo K."/>
            <person name="Chang J."/>
            <person name="Cheshatsang Y."/>
            <person name="Citroen M."/>
            <person name="Collymore A."/>
            <person name="Considine T."/>
            <person name="Cook A."/>
            <person name="Cooke P."/>
            <person name="Corum B."/>
            <person name="Cuomo C."/>
            <person name="David R."/>
            <person name="Dawoe T."/>
            <person name="Degray S."/>
            <person name="Dodge S."/>
            <person name="Dooley K."/>
            <person name="Dorje P."/>
            <person name="Dorjee K."/>
            <person name="Dorris L."/>
            <person name="Duffey N."/>
            <person name="Dupes A."/>
            <person name="Elkins T."/>
            <person name="Engels R."/>
            <person name="Erickson J."/>
            <person name="Farina A."/>
            <person name="Faro S."/>
            <person name="Ferreira P."/>
            <person name="Fischer H."/>
            <person name="Fitzgerald M."/>
            <person name="Foley K."/>
            <person name="Gage D."/>
            <person name="Galagan J."/>
            <person name="Gearin G."/>
            <person name="Gnerre S."/>
            <person name="Gnirke A."/>
            <person name="Goyette A."/>
            <person name="Graham J."/>
            <person name="Grandbois E."/>
            <person name="Gyaltsen K."/>
            <person name="Hafez N."/>
            <person name="Hagopian D."/>
            <person name="Hagos B."/>
            <person name="Hall J."/>
            <person name="Hatcher B."/>
            <person name="Heller A."/>
            <person name="Higgins H."/>
            <person name="Honan T."/>
            <person name="Horn A."/>
            <person name="Houde N."/>
            <person name="Hughes L."/>
            <person name="Hulme W."/>
            <person name="Husby E."/>
            <person name="Iliev I."/>
            <person name="Jaffe D."/>
            <person name="Jones C."/>
            <person name="Kamal M."/>
            <person name="Kamat A."/>
            <person name="Kamvysselis M."/>
            <person name="Karlsson E."/>
            <person name="Kells C."/>
            <person name="Kieu A."/>
            <person name="Kisner P."/>
            <person name="Kodira C."/>
            <person name="Kulbokas E."/>
            <person name="Labutti K."/>
            <person name="Lama D."/>
            <person name="Landers T."/>
            <person name="Leger J."/>
            <person name="Levine S."/>
            <person name="Lewis D."/>
            <person name="Lewis T."/>
            <person name="Lindblad-toh K."/>
            <person name="Liu X."/>
            <person name="Lokyitsang T."/>
            <person name="Lokyitsang Y."/>
            <person name="Lucien O."/>
            <person name="Lui A."/>
            <person name="Ma L.J."/>
            <person name="Mabbitt R."/>
            <person name="Macdonald J."/>
            <person name="Maclean C."/>
            <person name="Major J."/>
            <person name="Manning J."/>
            <person name="Marabella R."/>
            <person name="Maru K."/>
            <person name="Matthews C."/>
            <person name="Mauceli E."/>
            <person name="Mccarthy M."/>
            <person name="Mcdonough S."/>
            <person name="Mcghee T."/>
            <person name="Meldrim J."/>
            <person name="Meneus L."/>
            <person name="Mesirov J."/>
            <person name="Mihalev A."/>
            <person name="Mihova T."/>
            <person name="Mikkelsen T."/>
            <person name="Mlenga V."/>
            <person name="Moru K."/>
            <person name="Mozes J."/>
            <person name="Mulrain L."/>
            <person name="Munson G."/>
            <person name="Naylor J."/>
            <person name="Newes C."/>
            <person name="Nguyen C."/>
            <person name="Nguyen N."/>
            <person name="Nguyen T."/>
            <person name="Nicol R."/>
            <person name="Nielsen C."/>
            <person name="Nizzari M."/>
            <person name="Norbu C."/>
            <person name="Norbu N."/>
            <person name="O'donnell P."/>
            <person name="Okoawo O."/>
            <person name="O'leary S."/>
            <person name="Omotosho B."/>
            <person name="O'neill K."/>
            <person name="Osman S."/>
            <person name="Parker S."/>
            <person name="Perrin D."/>
            <person name="Phunkhang P."/>
            <person name="Piqani B."/>
            <person name="Purcell S."/>
            <person name="Rachupka T."/>
            <person name="Ramasamy U."/>
            <person name="Rameau R."/>
            <person name="Ray V."/>
            <person name="Raymond C."/>
            <person name="Retta R."/>
            <person name="Richardson S."/>
            <person name="Rise C."/>
            <person name="Rodriguez J."/>
            <person name="Rogers J."/>
            <person name="Rogov P."/>
            <person name="Rutman M."/>
            <person name="Schupbach R."/>
            <person name="Seaman C."/>
            <person name="Settipalli S."/>
            <person name="Sharpe T."/>
            <person name="Sheridan J."/>
            <person name="Sherpa N."/>
            <person name="Shi J."/>
            <person name="Smirnov S."/>
            <person name="Smith C."/>
            <person name="Sougnez C."/>
            <person name="Spencer B."/>
            <person name="Stalker J."/>
            <person name="Stange-thomann N."/>
            <person name="Stavropoulos S."/>
            <person name="Stetson K."/>
            <person name="Stone C."/>
            <person name="Stone S."/>
            <person name="Stubbs M."/>
            <person name="Talamas J."/>
            <person name="Tchuinga P."/>
            <person name="Tenzing P."/>
            <person name="Tesfaye S."/>
            <person name="Theodore J."/>
            <person name="Thoulutsang Y."/>
            <person name="Topham K."/>
            <person name="Towey S."/>
            <person name="Tsamla T."/>
            <person name="Tsomo N."/>
            <person name="Vallee D."/>
            <person name="Vassiliev H."/>
            <person name="Venkataraman V."/>
            <person name="Vinson J."/>
            <person name="Vo A."/>
            <person name="Wade C."/>
            <person name="Wang S."/>
            <person name="Wangchuk T."/>
            <person name="Wangdi T."/>
            <person name="Whittaker C."/>
            <person name="Wilkinson J."/>
            <person name="Wu Y."/>
            <person name="Wyman D."/>
            <person name="Yadav S."/>
            <person name="Yang S."/>
            <person name="Yang X."/>
            <person name="Yeager S."/>
            <person name="Yee E."/>
            <person name="Young G."/>
            <person name="Zainoun J."/>
            <person name="Zembeck L."/>
            <person name="Zimmer A."/>
            <person name="Zody M."/>
            <person name="Lander E."/>
        </authorList>
    </citation>
    <scope>NUCLEOTIDE SEQUENCE [LARGE SCALE GENOMIC DNA]</scope>
</reference>
<dbReference type="GO" id="GO:0048268">
    <property type="term" value="P:clathrin coat assembly"/>
    <property type="evidence" value="ECO:0007669"/>
    <property type="project" value="TreeGrafter"/>
</dbReference>
<dbReference type="Ensembl" id="ENSCSAVT00000008977.1">
    <property type="protein sequence ID" value="ENSCSAVP00000008863.1"/>
    <property type="gene ID" value="ENSCSAVG00000005260.1"/>
</dbReference>
<feature type="region of interest" description="Disordered" evidence="4">
    <location>
        <begin position="533"/>
        <end position="553"/>
    </location>
</feature>
<name>H2YU53_CIOSA</name>
<dbReference type="InterPro" id="IPR018808">
    <property type="entry name" value="Muniscin_C"/>
</dbReference>
<keyword evidence="2" id="KW-0254">Endocytosis</keyword>
<feature type="domain" description="MHD" evidence="5">
    <location>
        <begin position="619"/>
        <end position="875"/>
    </location>
</feature>
<dbReference type="PROSITE" id="PS51072">
    <property type="entry name" value="MHD"/>
    <property type="match status" value="1"/>
</dbReference>
<keyword evidence="7" id="KW-1185">Reference proteome</keyword>
<dbReference type="Proteomes" id="UP000007875">
    <property type="component" value="Unassembled WGS sequence"/>
</dbReference>
<sequence>PKVIFISMQGEKNNGFDILYHNMKHGVISVKSLQDLFRESATTEDLYAKHLTKLAKQAANSSPLGTFAPMFEVVRVMSEKLSSCHMDIVHKLHEIIKDLAKYLEEQKNKHKQVNQLESCMMCMLLNGIHSRQGMINQVLLTERLRPLSMHFARVEHSGSKLIPNRFLFLRHRRYSIISSNYSQTFFVQRFQEIEEAHLRHMKSVLDNYILSFENANVLVNQVHQEFRRQVDENTIASLIKQYSESKGTGFEKPGPLLFEEWDPATLVSVETTPTKSRIPNLPFRRKRQRKNKEMVNGGSTTSKDTGTDKDNIDEDGYTIVPDAMKNAKNSWTMDSGDSSDSDSDDYISRKIHVKIKPKEQSRYPECSNKESNTQFTNSIDLSKLVKGRRSERATRGKNIRSPPTRTFSQSDKLGVGNSPLTLSPSPETPSSISPNPLTPSSPTSSNSPFTPKSMSPEKPVKSNPATFTHPGAVKVLPNPPSPKNSDLKSEEDPPHPVPAPRRTSIKQSAPSPANRFSTAFVAFHPPKLAKQTPYVKPRLHPTPQPQLRRKTTSPLHRYHSHLLTSSHSAPLASSESWSSLSSVGGTPMDSFASSRGPSPLTLMHGDPIPIAVAFTETAPYKRQFKPPTPLWCMVKITGDMQMSFPAGIVRAFTSNPNPAALSFKVKGVSNIKDFAPNASLIMADSSQTEVDSRSFFFNMSALVSHVKKMTDSNPNSPYYNIPVMSYQLSSAAGYDMVPLHISSTWVCDMQSTDICIDYKYVFLAVALHTPVKNIQVIVPVDGGVTNHQSVPQATWVSSQNRLSWKLPTPISSSSSPGSLKSTLSLSSGPSKPTTLAVQFVSEGVTLTGADFELTGTGYRISLIKRRFVSGLLGFLT</sequence>
<evidence type="ECO:0000256" key="2">
    <source>
        <dbReference type="ARBA" id="ARBA00022583"/>
    </source>
</evidence>
<dbReference type="PANTHER" id="PTHR23065:SF15">
    <property type="entry name" value="AT02057P"/>
    <property type="match status" value="1"/>
</dbReference>
<dbReference type="InParanoid" id="H2YU53"/>
<proteinExistence type="predicted"/>
<dbReference type="STRING" id="51511.ENSCSAVP00000008863"/>
<keyword evidence="3" id="KW-0472">Membrane</keyword>
<dbReference type="Pfam" id="PF00611">
    <property type="entry name" value="FCH"/>
    <property type="match status" value="1"/>
</dbReference>
<dbReference type="HOGENOM" id="CLU_007107_0_0_1"/>
<dbReference type="GO" id="GO:0005905">
    <property type="term" value="C:clathrin-coated pit"/>
    <property type="evidence" value="ECO:0007669"/>
    <property type="project" value="UniProtKB-SubCell"/>
</dbReference>
<keyword evidence="3" id="KW-0168">Coated pit</keyword>
<dbReference type="GO" id="GO:0030136">
    <property type="term" value="C:clathrin-coated vesicle"/>
    <property type="evidence" value="ECO:0007669"/>
    <property type="project" value="TreeGrafter"/>
</dbReference>
<feature type="compositionally biased region" description="Basic and acidic residues" evidence="4">
    <location>
        <begin position="485"/>
        <end position="494"/>
    </location>
</feature>
<dbReference type="AlphaFoldDB" id="H2YU53"/>
<evidence type="ECO:0000256" key="4">
    <source>
        <dbReference type="SAM" id="MobiDB-lite"/>
    </source>
</evidence>
<reference evidence="6" key="2">
    <citation type="submission" date="2025-08" db="UniProtKB">
        <authorList>
            <consortium name="Ensembl"/>
        </authorList>
    </citation>
    <scope>IDENTIFICATION</scope>
</reference>
<dbReference type="InterPro" id="IPR001060">
    <property type="entry name" value="FCH_dom"/>
</dbReference>
<evidence type="ECO:0000259" key="5">
    <source>
        <dbReference type="PROSITE" id="PS51072"/>
    </source>
</evidence>
<dbReference type="InterPro" id="IPR028565">
    <property type="entry name" value="MHD"/>
</dbReference>
<dbReference type="FunCoup" id="H2YU53">
    <property type="interactions" value="199"/>
</dbReference>
<evidence type="ECO:0000256" key="1">
    <source>
        <dbReference type="ARBA" id="ARBA00004283"/>
    </source>
</evidence>
<feature type="region of interest" description="Disordered" evidence="4">
    <location>
        <begin position="352"/>
        <end position="513"/>
    </location>
</feature>
<comment type="subcellular location">
    <subcellularLocation>
        <location evidence="1">Membrane</location>
        <location evidence="1">Clathrin-coated pit</location>
        <topology evidence="1">Peripheral membrane protein</topology>
        <orientation evidence="1">Cytoplasmic side</orientation>
    </subcellularLocation>
</comment>
<dbReference type="GO" id="GO:0072583">
    <property type="term" value="P:clathrin-dependent endocytosis"/>
    <property type="evidence" value="ECO:0007669"/>
    <property type="project" value="TreeGrafter"/>
</dbReference>
<dbReference type="GO" id="GO:0005886">
    <property type="term" value="C:plasma membrane"/>
    <property type="evidence" value="ECO:0007669"/>
    <property type="project" value="TreeGrafter"/>
</dbReference>
<dbReference type="GeneTree" id="ENSGT00940000167985"/>
<protein>
    <recommendedName>
        <fullName evidence="5">MHD domain-containing protein</fullName>
    </recommendedName>
</protein>
<dbReference type="SUPFAM" id="SSF103657">
    <property type="entry name" value="BAR/IMD domain-like"/>
    <property type="match status" value="2"/>
</dbReference>
<reference evidence="6" key="3">
    <citation type="submission" date="2025-09" db="UniProtKB">
        <authorList>
            <consortium name="Ensembl"/>
        </authorList>
    </citation>
    <scope>IDENTIFICATION</scope>
</reference>
<organism evidence="6 7">
    <name type="scientific">Ciona savignyi</name>
    <name type="common">Pacific transparent sea squirt</name>
    <dbReference type="NCBI Taxonomy" id="51511"/>
    <lineage>
        <taxon>Eukaryota</taxon>
        <taxon>Metazoa</taxon>
        <taxon>Chordata</taxon>
        <taxon>Tunicata</taxon>
        <taxon>Ascidiacea</taxon>
        <taxon>Phlebobranchia</taxon>
        <taxon>Cionidae</taxon>
        <taxon>Ciona</taxon>
    </lineage>
</organism>